<feature type="domain" description="Peptidase S11 D-alanyl-D-alanine carboxypeptidase A N-terminal" evidence="12">
    <location>
        <begin position="72"/>
        <end position="306"/>
    </location>
</feature>
<dbReference type="SUPFAM" id="SSF56601">
    <property type="entry name" value="beta-lactamase/transpeptidase-like"/>
    <property type="match status" value="1"/>
</dbReference>
<evidence type="ECO:0000256" key="4">
    <source>
        <dbReference type="ARBA" id="ARBA00022960"/>
    </source>
</evidence>
<feature type="compositionally biased region" description="Basic and acidic residues" evidence="10">
    <location>
        <begin position="1"/>
        <end position="10"/>
    </location>
</feature>
<evidence type="ECO:0000256" key="3">
    <source>
        <dbReference type="ARBA" id="ARBA00022801"/>
    </source>
</evidence>
<dbReference type="InterPro" id="IPR001967">
    <property type="entry name" value="Peptidase_S11_N"/>
</dbReference>
<dbReference type="InterPro" id="IPR018044">
    <property type="entry name" value="Peptidase_S11"/>
</dbReference>
<protein>
    <submittedName>
        <fullName evidence="13">Serine-type D-Ala-D-Ala carboxypeptidase</fullName>
        <ecNumber evidence="13">3.4.16.4</ecNumber>
    </submittedName>
</protein>
<evidence type="ECO:0000256" key="11">
    <source>
        <dbReference type="SAM" id="Phobius"/>
    </source>
</evidence>
<feature type="transmembrane region" description="Helical" evidence="11">
    <location>
        <begin position="42"/>
        <end position="61"/>
    </location>
</feature>
<name>A0A087AS35_9BIFI</name>
<organism evidence="13 14">
    <name type="scientific">Bifidobacterium pullorum subsp. gallinarum</name>
    <dbReference type="NCBI Taxonomy" id="78344"/>
    <lineage>
        <taxon>Bacteria</taxon>
        <taxon>Bacillati</taxon>
        <taxon>Actinomycetota</taxon>
        <taxon>Actinomycetes</taxon>
        <taxon>Bifidobacteriales</taxon>
        <taxon>Bifidobacteriaceae</taxon>
        <taxon>Bifidobacterium</taxon>
    </lineage>
</organism>
<dbReference type="RefSeq" id="WP_051916980.1">
    <property type="nucleotide sequence ID" value="NZ_JGYX01000001.1"/>
</dbReference>
<dbReference type="eggNOG" id="COG1686">
    <property type="taxonomic scope" value="Bacteria"/>
</dbReference>
<proteinExistence type="inferred from homology"/>
<evidence type="ECO:0000313" key="13">
    <source>
        <dbReference type="EMBL" id="KFI61585.1"/>
    </source>
</evidence>
<keyword evidence="6" id="KW-0961">Cell wall biogenesis/degradation</keyword>
<feature type="active site" description="Acyl-ester intermediate" evidence="7">
    <location>
        <position position="103"/>
    </location>
</feature>
<dbReference type="GO" id="GO:0008360">
    <property type="term" value="P:regulation of cell shape"/>
    <property type="evidence" value="ECO:0007669"/>
    <property type="project" value="UniProtKB-KW"/>
</dbReference>
<keyword evidence="5" id="KW-0573">Peptidoglycan synthesis</keyword>
<evidence type="ECO:0000256" key="6">
    <source>
        <dbReference type="ARBA" id="ARBA00023316"/>
    </source>
</evidence>
<feature type="active site" evidence="7">
    <location>
        <position position="163"/>
    </location>
</feature>
<dbReference type="GO" id="GO:0009252">
    <property type="term" value="P:peptidoglycan biosynthetic process"/>
    <property type="evidence" value="ECO:0007669"/>
    <property type="project" value="UniProtKB-KW"/>
</dbReference>
<feature type="region of interest" description="Disordered" evidence="10">
    <location>
        <begin position="1"/>
        <end position="31"/>
    </location>
</feature>
<dbReference type="Pfam" id="PF00768">
    <property type="entry name" value="Peptidase_S11"/>
    <property type="match status" value="1"/>
</dbReference>
<keyword evidence="4" id="KW-0133">Cell shape</keyword>
<dbReference type="GO" id="GO:0071555">
    <property type="term" value="P:cell wall organization"/>
    <property type="evidence" value="ECO:0007669"/>
    <property type="project" value="UniProtKB-KW"/>
</dbReference>
<dbReference type="GO" id="GO:0009002">
    <property type="term" value="F:serine-type D-Ala-D-Ala carboxypeptidase activity"/>
    <property type="evidence" value="ECO:0007669"/>
    <property type="project" value="UniProtKB-EC"/>
</dbReference>
<dbReference type="Gene3D" id="3.40.710.10">
    <property type="entry name" value="DD-peptidase/beta-lactamase superfamily"/>
    <property type="match status" value="1"/>
</dbReference>
<evidence type="ECO:0000256" key="9">
    <source>
        <dbReference type="RuleBase" id="RU004016"/>
    </source>
</evidence>
<keyword evidence="11" id="KW-0812">Transmembrane</keyword>
<comment type="similarity">
    <text evidence="1 9">Belongs to the peptidase S11 family.</text>
</comment>
<reference evidence="13 14" key="1">
    <citation type="submission" date="2014-03" db="EMBL/GenBank/DDBJ databases">
        <title>Genomics of Bifidobacteria.</title>
        <authorList>
            <person name="Ventura M."/>
            <person name="Milani C."/>
            <person name="Lugli G.A."/>
        </authorList>
    </citation>
    <scope>NUCLEOTIDE SEQUENCE [LARGE SCALE GENOMIC DNA]</scope>
    <source>
        <strain evidence="13 14">LMG 11586</strain>
    </source>
</reference>
<dbReference type="PANTHER" id="PTHR21581">
    <property type="entry name" value="D-ALANYL-D-ALANINE CARBOXYPEPTIDASE"/>
    <property type="match status" value="1"/>
</dbReference>
<dbReference type="EC" id="3.4.16.4" evidence="13"/>
<evidence type="ECO:0000256" key="2">
    <source>
        <dbReference type="ARBA" id="ARBA00022729"/>
    </source>
</evidence>
<dbReference type="PANTHER" id="PTHR21581:SF6">
    <property type="entry name" value="TRAFFICKING PROTEIN PARTICLE COMPLEX SUBUNIT 12"/>
    <property type="match status" value="1"/>
</dbReference>
<evidence type="ECO:0000256" key="7">
    <source>
        <dbReference type="PIRSR" id="PIRSR618044-1"/>
    </source>
</evidence>
<keyword evidence="2" id="KW-0732">Signal</keyword>
<feature type="active site" description="Proton acceptor" evidence="7">
    <location>
        <position position="106"/>
    </location>
</feature>
<evidence type="ECO:0000259" key="12">
    <source>
        <dbReference type="Pfam" id="PF00768"/>
    </source>
</evidence>
<accession>A0A087AS35</accession>
<dbReference type="GO" id="GO:0006508">
    <property type="term" value="P:proteolysis"/>
    <property type="evidence" value="ECO:0007669"/>
    <property type="project" value="InterPro"/>
</dbReference>
<sequence>MSASRYDHPMPRTAACRPARRADAAPVPTVPRRRSHSWRTTIAVVMAAAIVCLAALLYATGGAPFGPTVSFDGLNSRYAMLIDADSGEAIASRDADARMYPASLTKVMTAVVVLDHAETLDDVVEAPADMFPELWEQNASMAGLQPGESATVEDMLYGLMLPSGADCAIALARYVAGDVEAFVELMNRTAAALGMSGTHFTNPTGLHDADHYSTARDMATLFAHAMRNGTFRTIAGSPSHTMSSASLHDGDLTVESTVFEELGTPFVAGGWIVAGKTGYTPEAGLCLATATRFGGRTYILVTAGAPGDHATSQADVDDARYVYGQIPGL</sequence>
<keyword evidence="3 13" id="KW-0378">Hydrolase</keyword>
<dbReference type="AlphaFoldDB" id="A0A087AS35"/>
<gene>
    <name evidence="13" type="ORF">BIGA_0103</name>
</gene>
<dbReference type="PRINTS" id="PR00725">
    <property type="entry name" value="DADACBPTASE1"/>
</dbReference>
<comment type="caution">
    <text evidence="13">The sequence shown here is derived from an EMBL/GenBank/DDBJ whole genome shotgun (WGS) entry which is preliminary data.</text>
</comment>
<feature type="binding site" evidence="8">
    <location>
        <position position="276"/>
    </location>
    <ligand>
        <name>substrate</name>
    </ligand>
</feature>
<dbReference type="OrthoDB" id="3530815at2"/>
<evidence type="ECO:0000256" key="1">
    <source>
        <dbReference type="ARBA" id="ARBA00007164"/>
    </source>
</evidence>
<dbReference type="Proteomes" id="UP000029046">
    <property type="component" value="Unassembled WGS sequence"/>
</dbReference>
<dbReference type="EMBL" id="JGYX01000001">
    <property type="protein sequence ID" value="KFI61585.1"/>
    <property type="molecule type" value="Genomic_DNA"/>
</dbReference>
<dbReference type="InterPro" id="IPR012338">
    <property type="entry name" value="Beta-lactam/transpept-like"/>
</dbReference>
<keyword evidence="11" id="KW-1133">Transmembrane helix</keyword>
<evidence type="ECO:0000313" key="14">
    <source>
        <dbReference type="Proteomes" id="UP000029046"/>
    </source>
</evidence>
<evidence type="ECO:0000256" key="8">
    <source>
        <dbReference type="PIRSR" id="PIRSR618044-2"/>
    </source>
</evidence>
<evidence type="ECO:0000256" key="10">
    <source>
        <dbReference type="SAM" id="MobiDB-lite"/>
    </source>
</evidence>
<keyword evidence="14" id="KW-1185">Reference proteome</keyword>
<keyword evidence="11" id="KW-0472">Membrane</keyword>
<keyword evidence="13" id="KW-0121">Carboxypeptidase</keyword>
<keyword evidence="13" id="KW-0645">Protease</keyword>
<evidence type="ECO:0000256" key="5">
    <source>
        <dbReference type="ARBA" id="ARBA00022984"/>
    </source>
</evidence>